<reference evidence="1 2" key="1">
    <citation type="submission" date="2023-07" db="EMBL/GenBank/DDBJ databases">
        <title>Genomic Encyclopedia of Type Strains, Phase IV (KMG-IV): sequencing the most valuable type-strain genomes for metagenomic binning, comparative biology and taxonomic classification.</title>
        <authorList>
            <person name="Goeker M."/>
        </authorList>
    </citation>
    <scope>NUCLEOTIDE SEQUENCE [LARGE SCALE GENOMIC DNA]</scope>
    <source>
        <strain evidence="1 2">DSM 19922</strain>
    </source>
</reference>
<organism evidence="1 2">
    <name type="scientific">Azospirillum picis</name>
    <dbReference type="NCBI Taxonomy" id="488438"/>
    <lineage>
        <taxon>Bacteria</taxon>
        <taxon>Pseudomonadati</taxon>
        <taxon>Pseudomonadota</taxon>
        <taxon>Alphaproteobacteria</taxon>
        <taxon>Rhodospirillales</taxon>
        <taxon>Azospirillaceae</taxon>
        <taxon>Azospirillum</taxon>
    </lineage>
</organism>
<dbReference type="EMBL" id="JAUSVU010000039">
    <property type="protein sequence ID" value="MDQ0537183.1"/>
    <property type="molecule type" value="Genomic_DNA"/>
</dbReference>
<evidence type="ECO:0000313" key="1">
    <source>
        <dbReference type="EMBL" id="MDQ0537183.1"/>
    </source>
</evidence>
<sequence>MTEAPMYLQITLPERTPRIGSPVPLPDWLTALNLSPAELADLTDRGYPDTGYLLVVDAAAPESPAGHVVERAGWILEATEARPRWQERRLSASELAARADQAAAAAVERINSEAGAERAKYITVTTGQEGTYLAKQAEADRFIAGGDGPFPYLDSEAAALGVPVDQVAGDVAATAAQWTAINARIEGARRGALVRVERARVAGDALAIDAVFPVAWPAQ</sequence>
<protein>
    <recommendedName>
        <fullName evidence="3">DUF4376 domain-containing protein</fullName>
    </recommendedName>
</protein>
<comment type="caution">
    <text evidence="1">The sequence shown here is derived from an EMBL/GenBank/DDBJ whole genome shotgun (WGS) entry which is preliminary data.</text>
</comment>
<proteinExistence type="predicted"/>
<name>A0ABU0MVG5_9PROT</name>
<dbReference type="RefSeq" id="WP_307354602.1">
    <property type="nucleotide sequence ID" value="NZ_JAUSVU010000039.1"/>
</dbReference>
<evidence type="ECO:0008006" key="3">
    <source>
        <dbReference type="Google" id="ProtNLM"/>
    </source>
</evidence>
<gene>
    <name evidence="1" type="ORF">QO018_006083</name>
</gene>
<accession>A0ABU0MVG5</accession>
<evidence type="ECO:0000313" key="2">
    <source>
        <dbReference type="Proteomes" id="UP001244552"/>
    </source>
</evidence>
<keyword evidence="2" id="KW-1185">Reference proteome</keyword>
<dbReference type="Proteomes" id="UP001244552">
    <property type="component" value="Unassembled WGS sequence"/>
</dbReference>